<reference evidence="1 2" key="1">
    <citation type="journal article" date="2024" name="J Genomics">
        <title>Draft genome sequencing and assembly of Favolaschia claudopus CIRM-BRFM 2984 isolated from oak limbs.</title>
        <authorList>
            <person name="Navarro D."/>
            <person name="Drula E."/>
            <person name="Chaduli D."/>
            <person name="Cazenave R."/>
            <person name="Ahrendt S."/>
            <person name="Wang J."/>
            <person name="Lipzen A."/>
            <person name="Daum C."/>
            <person name="Barry K."/>
            <person name="Grigoriev I.V."/>
            <person name="Favel A."/>
            <person name="Rosso M.N."/>
            <person name="Martin F."/>
        </authorList>
    </citation>
    <scope>NUCLEOTIDE SEQUENCE [LARGE SCALE GENOMIC DNA]</scope>
    <source>
        <strain evidence="1 2">CIRM-BRFM 2984</strain>
    </source>
</reference>
<evidence type="ECO:0000313" key="1">
    <source>
        <dbReference type="EMBL" id="KAK6966581.1"/>
    </source>
</evidence>
<sequence>MHPDLRVSNLDRLPLARRLLAKSSITDTSLTLLTQLSDSMREASHRPSCQNQRISTRVLHLTRSRTYPRRFPEIEALDILDPNSSFPIFPDLWPRISTWYLFLVTHKGFLSNVTNHSIAASRRLCTALVSFGFVETLTAGCYGLSLSSNGLSHAQRRAIHGFLSILIGIFEGPKGSEALQLSIETGLLNVVLQHAQWPPSHAVHEDLVLLMNELLPRSTIYYHALSKYRPLVPMLEIVDKTPQIFRVDSVYDAWKSFSELCRERLRAHAVFDSNVGPFSRACDNVEVQLMNDSSPL</sequence>
<evidence type="ECO:0000313" key="2">
    <source>
        <dbReference type="Proteomes" id="UP001362999"/>
    </source>
</evidence>
<name>A0AAV9YZU4_9AGAR</name>
<comment type="caution">
    <text evidence="1">The sequence shown here is derived from an EMBL/GenBank/DDBJ whole genome shotgun (WGS) entry which is preliminary data.</text>
</comment>
<proteinExistence type="predicted"/>
<accession>A0AAV9YZU4</accession>
<dbReference type="EMBL" id="JAWWNJ010000265">
    <property type="protein sequence ID" value="KAK6966581.1"/>
    <property type="molecule type" value="Genomic_DNA"/>
</dbReference>
<dbReference type="Proteomes" id="UP001362999">
    <property type="component" value="Unassembled WGS sequence"/>
</dbReference>
<protein>
    <submittedName>
        <fullName evidence="1">Uncharacterized protein</fullName>
    </submittedName>
</protein>
<dbReference type="AlphaFoldDB" id="A0AAV9YZU4"/>
<keyword evidence="2" id="KW-1185">Reference proteome</keyword>
<gene>
    <name evidence="1" type="ORF">R3P38DRAFT_3245866</name>
</gene>
<organism evidence="1 2">
    <name type="scientific">Favolaschia claudopus</name>
    <dbReference type="NCBI Taxonomy" id="2862362"/>
    <lineage>
        <taxon>Eukaryota</taxon>
        <taxon>Fungi</taxon>
        <taxon>Dikarya</taxon>
        <taxon>Basidiomycota</taxon>
        <taxon>Agaricomycotina</taxon>
        <taxon>Agaricomycetes</taxon>
        <taxon>Agaricomycetidae</taxon>
        <taxon>Agaricales</taxon>
        <taxon>Marasmiineae</taxon>
        <taxon>Mycenaceae</taxon>
        <taxon>Favolaschia</taxon>
    </lineage>
</organism>